<organism evidence="3 4">
    <name type="scientific">Neodothiora populina</name>
    <dbReference type="NCBI Taxonomy" id="2781224"/>
    <lineage>
        <taxon>Eukaryota</taxon>
        <taxon>Fungi</taxon>
        <taxon>Dikarya</taxon>
        <taxon>Ascomycota</taxon>
        <taxon>Pezizomycotina</taxon>
        <taxon>Dothideomycetes</taxon>
        <taxon>Dothideomycetidae</taxon>
        <taxon>Dothideales</taxon>
        <taxon>Dothioraceae</taxon>
        <taxon>Neodothiora</taxon>
    </lineage>
</organism>
<feature type="signal peptide" evidence="1">
    <location>
        <begin position="1"/>
        <end position="17"/>
    </location>
</feature>
<dbReference type="PANTHER" id="PTHR34154:SF3">
    <property type="entry name" value="ALKALI-SENSITIVE LINKAGE PROTEIN 1"/>
    <property type="match status" value="1"/>
</dbReference>
<feature type="chain" id="PRO_5045324610" description="Asl1-like glycosyl hydrolase catalytic domain-containing protein" evidence="1">
    <location>
        <begin position="18"/>
        <end position="309"/>
    </location>
</feature>
<dbReference type="RefSeq" id="XP_069203673.1">
    <property type="nucleotide sequence ID" value="XM_069340199.1"/>
</dbReference>
<keyword evidence="4" id="KW-1185">Reference proteome</keyword>
<gene>
    <name evidence="3" type="ORF">AAFC00_001061</name>
</gene>
<feature type="domain" description="Asl1-like glycosyl hydrolase catalytic" evidence="2">
    <location>
        <begin position="24"/>
        <end position="273"/>
    </location>
</feature>
<comment type="caution">
    <text evidence="3">The sequence shown here is derived from an EMBL/GenBank/DDBJ whole genome shotgun (WGS) entry which is preliminary data.</text>
</comment>
<keyword evidence="1" id="KW-0732">Signal</keyword>
<dbReference type="GeneID" id="95974764"/>
<proteinExistence type="predicted"/>
<dbReference type="Gene3D" id="3.20.20.80">
    <property type="entry name" value="Glycosidases"/>
    <property type="match status" value="1"/>
</dbReference>
<dbReference type="PANTHER" id="PTHR34154">
    <property type="entry name" value="ALKALI-SENSITIVE LINKAGE PROTEIN 1"/>
    <property type="match status" value="1"/>
</dbReference>
<reference evidence="3 4" key="1">
    <citation type="submission" date="2024-07" db="EMBL/GenBank/DDBJ databases">
        <title>Draft sequence of the Neodothiora populina.</title>
        <authorList>
            <person name="Drown D.D."/>
            <person name="Schuette U.S."/>
            <person name="Buechlein A.B."/>
            <person name="Rusch D.R."/>
            <person name="Winton L.W."/>
            <person name="Adams G.A."/>
        </authorList>
    </citation>
    <scope>NUCLEOTIDE SEQUENCE [LARGE SCALE GENOMIC DNA]</scope>
    <source>
        <strain evidence="3 4">CPC 39397</strain>
    </source>
</reference>
<dbReference type="InterPro" id="IPR017853">
    <property type="entry name" value="GH"/>
</dbReference>
<accession>A0ABR3PNN8</accession>
<name>A0ABR3PNN8_9PEZI</name>
<dbReference type="SUPFAM" id="SSF51445">
    <property type="entry name" value="(Trans)glycosidases"/>
    <property type="match status" value="1"/>
</dbReference>
<evidence type="ECO:0000313" key="4">
    <source>
        <dbReference type="Proteomes" id="UP001562354"/>
    </source>
</evidence>
<evidence type="ECO:0000259" key="2">
    <source>
        <dbReference type="Pfam" id="PF11790"/>
    </source>
</evidence>
<dbReference type="InterPro" id="IPR053183">
    <property type="entry name" value="ASL1"/>
</dbReference>
<sequence>MLSLFGSIVALAPIVAATASSKRGLVYVVGQASDDNLWDSSNSDITWYYNYKAEPTTEYNGKLEFVPMMWGAPSSPSTDMSFYNSVSSLIDGGMNITHVLGFNEPDGCVSGGSCMAAADAATIWKLQFEPLKKKYGVKLGAPAVTGAPNGFTWLANWFSECAALSNGNGSCEVDFIPAHWYGNFEGLASHLGQVNATYQNITETWVTEFACTECSLKDSQTFFNQSTSYFDDTLSYLTRYSYFGAFRSDVSNVGPNAAFLTQKGELTDIGSWYLGGEATGNVPKGSASAVAKFAGWGAVVGASIFWSLL</sequence>
<protein>
    <recommendedName>
        <fullName evidence="2">Asl1-like glycosyl hydrolase catalytic domain-containing protein</fullName>
    </recommendedName>
</protein>
<evidence type="ECO:0000256" key="1">
    <source>
        <dbReference type="SAM" id="SignalP"/>
    </source>
</evidence>
<dbReference type="Pfam" id="PF11790">
    <property type="entry name" value="Glyco_hydro_cc"/>
    <property type="match status" value="1"/>
</dbReference>
<dbReference type="Proteomes" id="UP001562354">
    <property type="component" value="Unassembled WGS sequence"/>
</dbReference>
<evidence type="ECO:0000313" key="3">
    <source>
        <dbReference type="EMBL" id="KAL1310824.1"/>
    </source>
</evidence>
<dbReference type="InterPro" id="IPR024655">
    <property type="entry name" value="Asl1_glyco_hydro_catalytic"/>
</dbReference>
<dbReference type="EMBL" id="JBFMKM010000003">
    <property type="protein sequence ID" value="KAL1310824.1"/>
    <property type="molecule type" value="Genomic_DNA"/>
</dbReference>